<proteinExistence type="inferred from homology"/>
<dbReference type="InterPro" id="IPR016484">
    <property type="entry name" value="GTPase_Der"/>
</dbReference>
<dbReference type="Gene3D" id="3.40.50.300">
    <property type="entry name" value="P-loop containing nucleotide triphosphate hydrolases"/>
    <property type="match status" value="2"/>
</dbReference>
<gene>
    <name evidence="11" type="ORF">CTEN210_17140</name>
</gene>
<dbReference type="NCBIfam" id="TIGR03594">
    <property type="entry name" value="GTPase_EngA"/>
    <property type="match status" value="1"/>
</dbReference>
<keyword evidence="4" id="KW-0677">Repeat</keyword>
<dbReference type="NCBIfam" id="TIGR00231">
    <property type="entry name" value="small_GTP"/>
    <property type="match status" value="2"/>
</dbReference>
<sequence length="635" mass="70475">MTIKPVHIVVFMQMVLQCTLAFTFHSVFQSPSVNRIIESSVRNPFQLRVSLEDDMMNMDLDLEINTNQKQNEKSDDSSRKLKPVRRLRRNKKVPLIAIVGRPNVGKSALVNRIAGTQSGGAIVADESGITRDRTYRAAEFLGEKFQLVDTGGLVFDDNDALFAKEIREQAMIAIDEAVGVILVVDGQTGLTNMDQELADFLRKQITREIPVHVAVNKCESEKTGAIAASEFWSLGLGEPFQVSALHGVGTAELLEQMFESIDKKGSAIKGFGTKAKKLAEVKKKMKINPKKKIPGESDEDAMLRKYGLGPTEESVIAEYEEAMAAFDDEEEAEEIGIAIIGRPNVGKSSLLNAIFGDTRAIVSDMAGTTRDSIDAVMERPAPEGSDEPSTIYRFIDTAGIRRKGKIDFGPEFFMVNRALRAIRRADVVLLILDATAGVTEQDRILAQKVADDGRACVLVCNKWDAVVDKDSNTFDKSVKYFREELPQVRWAPILFTSAATGQRVGKIYGAVDDAIKAHRKRVSTAVLNEVLRDATLWQPPPSKRSGAQAKIYYCNQVSTRPPTIVVFCNDPSMINDGYRRYLDRKFRESLEGFESTPIRWIFRGRRARDVMRQRSMNGNPGDGGAGTSFPFPYAD</sequence>
<dbReference type="PRINTS" id="PR00326">
    <property type="entry name" value="GTP1OBG"/>
</dbReference>
<evidence type="ECO:0000256" key="7">
    <source>
        <dbReference type="ARBA" id="ARBA00032345"/>
    </source>
</evidence>
<evidence type="ECO:0000256" key="5">
    <source>
        <dbReference type="ARBA" id="ARBA00022741"/>
    </source>
</evidence>
<comment type="similarity">
    <text evidence="1">Belongs to the TRAFAC class TrmE-Era-EngA-EngB-Septin-like GTPase superfamily. EngA (Der) GTPase family.</text>
</comment>
<organism evidence="11 12">
    <name type="scientific">Chaetoceros tenuissimus</name>
    <dbReference type="NCBI Taxonomy" id="426638"/>
    <lineage>
        <taxon>Eukaryota</taxon>
        <taxon>Sar</taxon>
        <taxon>Stramenopiles</taxon>
        <taxon>Ochrophyta</taxon>
        <taxon>Bacillariophyta</taxon>
        <taxon>Coscinodiscophyceae</taxon>
        <taxon>Chaetocerotophycidae</taxon>
        <taxon>Chaetocerotales</taxon>
        <taxon>Chaetocerotaceae</taxon>
        <taxon>Chaetoceros</taxon>
    </lineage>
</organism>
<dbReference type="GO" id="GO:0043022">
    <property type="term" value="F:ribosome binding"/>
    <property type="evidence" value="ECO:0007669"/>
    <property type="project" value="TreeGrafter"/>
</dbReference>
<feature type="chain" id="PRO_5042218222" description="GTPase Der" evidence="9">
    <location>
        <begin position="22"/>
        <end position="635"/>
    </location>
</feature>
<dbReference type="Proteomes" id="UP001054902">
    <property type="component" value="Unassembled WGS sequence"/>
</dbReference>
<protein>
    <recommendedName>
        <fullName evidence="2">GTPase Der</fullName>
    </recommendedName>
    <alternativeName>
        <fullName evidence="7">GTP-binding protein EngA</fullName>
    </alternativeName>
</protein>
<dbReference type="CDD" id="cd01895">
    <property type="entry name" value="EngA2"/>
    <property type="match status" value="1"/>
</dbReference>
<dbReference type="InterPro" id="IPR031166">
    <property type="entry name" value="G_ENGA"/>
</dbReference>
<evidence type="ECO:0000256" key="6">
    <source>
        <dbReference type="ARBA" id="ARBA00023134"/>
    </source>
</evidence>
<evidence type="ECO:0000256" key="1">
    <source>
        <dbReference type="ARBA" id="ARBA00008279"/>
    </source>
</evidence>
<reference evidence="11 12" key="1">
    <citation type="journal article" date="2021" name="Sci. Rep.">
        <title>The genome of the diatom Chaetoceros tenuissimus carries an ancient integrated fragment of an extant virus.</title>
        <authorList>
            <person name="Hongo Y."/>
            <person name="Kimura K."/>
            <person name="Takaki Y."/>
            <person name="Yoshida Y."/>
            <person name="Baba S."/>
            <person name="Kobayashi G."/>
            <person name="Nagasaki K."/>
            <person name="Hano T."/>
            <person name="Tomaru Y."/>
        </authorList>
    </citation>
    <scope>NUCLEOTIDE SEQUENCE [LARGE SCALE GENOMIC DNA]</scope>
    <source>
        <strain evidence="11 12">NIES-3715</strain>
    </source>
</reference>
<feature type="signal peptide" evidence="9">
    <location>
        <begin position="1"/>
        <end position="21"/>
    </location>
</feature>
<keyword evidence="3" id="KW-0690">Ribosome biogenesis</keyword>
<feature type="domain" description="EngA-type G" evidence="10">
    <location>
        <begin position="335"/>
        <end position="519"/>
    </location>
</feature>
<feature type="region of interest" description="Disordered" evidence="8">
    <location>
        <begin position="613"/>
        <end position="635"/>
    </location>
</feature>
<feature type="domain" description="EngA-type G" evidence="10">
    <location>
        <begin position="94"/>
        <end position="265"/>
    </location>
</feature>
<accession>A0AAD3HEY4</accession>
<dbReference type="HAMAP" id="MF_00195">
    <property type="entry name" value="GTPase_Der"/>
    <property type="match status" value="1"/>
</dbReference>
<dbReference type="Gene3D" id="3.30.300.20">
    <property type="match status" value="1"/>
</dbReference>
<dbReference type="InterPro" id="IPR015946">
    <property type="entry name" value="KH_dom-like_a/b"/>
</dbReference>
<dbReference type="PROSITE" id="PS51712">
    <property type="entry name" value="G_ENGA"/>
    <property type="match status" value="2"/>
</dbReference>
<dbReference type="FunFam" id="3.30.300.20:FF:000004">
    <property type="entry name" value="GTPase Der"/>
    <property type="match status" value="1"/>
</dbReference>
<dbReference type="EMBL" id="BLLK01000069">
    <property type="protein sequence ID" value="GFH60664.1"/>
    <property type="molecule type" value="Genomic_DNA"/>
</dbReference>
<keyword evidence="12" id="KW-1185">Reference proteome</keyword>
<dbReference type="AlphaFoldDB" id="A0AAD3HEY4"/>
<dbReference type="InterPro" id="IPR005225">
    <property type="entry name" value="Small_GTP-bd"/>
</dbReference>
<dbReference type="CDD" id="cd01894">
    <property type="entry name" value="EngA1"/>
    <property type="match status" value="1"/>
</dbReference>
<dbReference type="InterPro" id="IPR032859">
    <property type="entry name" value="KH_dom-like"/>
</dbReference>
<keyword evidence="9" id="KW-0732">Signal</keyword>
<dbReference type="InterPro" id="IPR027417">
    <property type="entry name" value="P-loop_NTPase"/>
</dbReference>
<comment type="caution">
    <text evidence="11">The sequence shown here is derived from an EMBL/GenBank/DDBJ whole genome shotgun (WGS) entry which is preliminary data.</text>
</comment>
<dbReference type="PANTHER" id="PTHR43834:SF6">
    <property type="entry name" value="GTPASE DER"/>
    <property type="match status" value="1"/>
</dbReference>
<dbReference type="GO" id="GO:0005525">
    <property type="term" value="F:GTP binding"/>
    <property type="evidence" value="ECO:0007669"/>
    <property type="project" value="UniProtKB-KW"/>
</dbReference>
<dbReference type="Pfam" id="PF14714">
    <property type="entry name" value="KH_dom-like"/>
    <property type="match status" value="1"/>
</dbReference>
<dbReference type="FunFam" id="3.40.50.300:FF:000040">
    <property type="entry name" value="GTPase Der"/>
    <property type="match status" value="1"/>
</dbReference>
<evidence type="ECO:0000313" key="11">
    <source>
        <dbReference type="EMBL" id="GFH60664.1"/>
    </source>
</evidence>
<keyword evidence="6" id="KW-0342">GTP-binding</keyword>
<name>A0AAD3HEY4_9STRA</name>
<dbReference type="Pfam" id="PF01926">
    <property type="entry name" value="MMR_HSR1"/>
    <property type="match status" value="2"/>
</dbReference>
<evidence type="ECO:0000256" key="2">
    <source>
        <dbReference type="ARBA" id="ARBA00020953"/>
    </source>
</evidence>
<dbReference type="InterPro" id="IPR006073">
    <property type="entry name" value="GTP-bd"/>
</dbReference>
<dbReference type="SUPFAM" id="SSF52540">
    <property type="entry name" value="P-loop containing nucleoside triphosphate hydrolases"/>
    <property type="match status" value="2"/>
</dbReference>
<dbReference type="GO" id="GO:0042254">
    <property type="term" value="P:ribosome biogenesis"/>
    <property type="evidence" value="ECO:0007669"/>
    <property type="project" value="UniProtKB-KW"/>
</dbReference>
<evidence type="ECO:0000256" key="3">
    <source>
        <dbReference type="ARBA" id="ARBA00022517"/>
    </source>
</evidence>
<evidence type="ECO:0000313" key="12">
    <source>
        <dbReference type="Proteomes" id="UP001054902"/>
    </source>
</evidence>
<keyword evidence="5" id="KW-0547">Nucleotide-binding</keyword>
<dbReference type="PANTHER" id="PTHR43834">
    <property type="entry name" value="GTPASE DER"/>
    <property type="match status" value="1"/>
</dbReference>
<evidence type="ECO:0000256" key="8">
    <source>
        <dbReference type="SAM" id="MobiDB-lite"/>
    </source>
</evidence>
<evidence type="ECO:0000259" key="10">
    <source>
        <dbReference type="PROSITE" id="PS51712"/>
    </source>
</evidence>
<evidence type="ECO:0000256" key="4">
    <source>
        <dbReference type="ARBA" id="ARBA00022737"/>
    </source>
</evidence>
<evidence type="ECO:0000256" key="9">
    <source>
        <dbReference type="SAM" id="SignalP"/>
    </source>
</evidence>